<evidence type="ECO:0000256" key="1">
    <source>
        <dbReference type="ARBA" id="ARBA00023286"/>
    </source>
</evidence>
<sequence>MYALAWGAQNLIEPGQARPETIAQSTFTLVVVFFAMATQALIIGQMTTTINRMEASRNAKSAGRQVVDGYLESRDVPRKLRQRIHRFFDFVGSVSDVNAEELLENLPPQLKLQLELYHKRDVYLKNPVFKECRADEVVEIVQRVELLHASEGQYLVQEGHKSPGLYTIIRGSIEVLKGESPAQHGTHLRTRWPGEIFGEASLLGTGQLATASCVAAVMSELMLLRKDAWDDLVRLFPELHSRMERYASDKDRVGEGDAFAKCAQMHRDNADRRCAPSKADPFMV</sequence>
<dbReference type="InterPro" id="IPR014710">
    <property type="entry name" value="RmlC-like_jellyroll"/>
</dbReference>
<gene>
    <name evidence="4" type="ORF">HERI1096_LOCUS1857</name>
</gene>
<dbReference type="CDD" id="cd00038">
    <property type="entry name" value="CAP_ED"/>
    <property type="match status" value="1"/>
</dbReference>
<dbReference type="PANTHER" id="PTHR45638">
    <property type="entry name" value="CYCLIC NUCLEOTIDE-GATED CATION CHANNEL SUBUNIT A"/>
    <property type="match status" value="1"/>
</dbReference>
<evidence type="ECO:0000313" key="4">
    <source>
        <dbReference type="EMBL" id="CAE0099822.1"/>
    </source>
</evidence>
<dbReference type="SUPFAM" id="SSF51206">
    <property type="entry name" value="cAMP-binding domain-like"/>
    <property type="match status" value="1"/>
</dbReference>
<dbReference type="PANTHER" id="PTHR45638:SF11">
    <property type="entry name" value="CYCLIC NUCLEOTIDE-GATED CATION CHANNEL SUBUNIT A"/>
    <property type="match status" value="1"/>
</dbReference>
<keyword evidence="1" id="KW-0406">Ion transport</keyword>
<dbReference type="AlphaFoldDB" id="A0A7S3EQ84"/>
<keyword evidence="2" id="KW-0812">Transmembrane</keyword>
<evidence type="ECO:0000256" key="2">
    <source>
        <dbReference type="SAM" id="Phobius"/>
    </source>
</evidence>
<protein>
    <recommendedName>
        <fullName evidence="3">Cyclic nucleotide-binding domain-containing protein</fullName>
    </recommendedName>
</protein>
<accession>A0A7S3EQ84</accession>
<keyword evidence="2" id="KW-1133">Transmembrane helix</keyword>
<organism evidence="4">
    <name type="scientific">Haptolina ericina</name>
    <dbReference type="NCBI Taxonomy" id="156174"/>
    <lineage>
        <taxon>Eukaryota</taxon>
        <taxon>Haptista</taxon>
        <taxon>Haptophyta</taxon>
        <taxon>Prymnesiophyceae</taxon>
        <taxon>Prymnesiales</taxon>
        <taxon>Prymnesiaceae</taxon>
        <taxon>Haptolina</taxon>
    </lineage>
</organism>
<proteinExistence type="predicted"/>
<dbReference type="GO" id="GO:0044877">
    <property type="term" value="F:protein-containing complex binding"/>
    <property type="evidence" value="ECO:0007669"/>
    <property type="project" value="TreeGrafter"/>
</dbReference>
<reference evidence="4" key="1">
    <citation type="submission" date="2021-01" db="EMBL/GenBank/DDBJ databases">
        <authorList>
            <person name="Corre E."/>
            <person name="Pelletier E."/>
            <person name="Niang G."/>
            <person name="Scheremetjew M."/>
            <person name="Finn R."/>
            <person name="Kale V."/>
            <person name="Holt S."/>
            <person name="Cochrane G."/>
            <person name="Meng A."/>
            <person name="Brown T."/>
            <person name="Cohen L."/>
        </authorList>
    </citation>
    <scope>NUCLEOTIDE SEQUENCE</scope>
    <source>
        <strain evidence="4">CCMP281</strain>
    </source>
</reference>
<dbReference type="Gene3D" id="1.10.287.630">
    <property type="entry name" value="Helix hairpin bin"/>
    <property type="match status" value="1"/>
</dbReference>
<keyword evidence="1" id="KW-0407">Ion channel</keyword>
<feature type="transmembrane region" description="Helical" evidence="2">
    <location>
        <begin position="22"/>
        <end position="43"/>
    </location>
</feature>
<keyword evidence="1" id="KW-0813">Transport</keyword>
<dbReference type="EMBL" id="HBHX01003309">
    <property type="protein sequence ID" value="CAE0099822.1"/>
    <property type="molecule type" value="Transcribed_RNA"/>
</dbReference>
<keyword evidence="2" id="KW-0472">Membrane</keyword>
<dbReference type="SMART" id="SM00100">
    <property type="entry name" value="cNMP"/>
    <property type="match status" value="1"/>
</dbReference>
<dbReference type="Pfam" id="PF00027">
    <property type="entry name" value="cNMP_binding"/>
    <property type="match status" value="1"/>
</dbReference>
<dbReference type="InterPro" id="IPR050866">
    <property type="entry name" value="CNG_cation_channel"/>
</dbReference>
<dbReference type="Gene3D" id="2.60.120.10">
    <property type="entry name" value="Jelly Rolls"/>
    <property type="match status" value="1"/>
</dbReference>
<dbReference type="GO" id="GO:0005221">
    <property type="term" value="F:intracellularly cyclic nucleotide-activated monoatomic cation channel activity"/>
    <property type="evidence" value="ECO:0007669"/>
    <property type="project" value="InterPro"/>
</dbReference>
<name>A0A7S3EQ84_9EUKA</name>
<dbReference type="InterPro" id="IPR018490">
    <property type="entry name" value="cNMP-bd_dom_sf"/>
</dbReference>
<dbReference type="InterPro" id="IPR000595">
    <property type="entry name" value="cNMP-bd_dom"/>
</dbReference>
<dbReference type="PROSITE" id="PS50042">
    <property type="entry name" value="CNMP_BINDING_3"/>
    <property type="match status" value="1"/>
</dbReference>
<feature type="domain" description="Cyclic nucleotide-binding" evidence="3">
    <location>
        <begin position="128"/>
        <end position="233"/>
    </location>
</feature>
<keyword evidence="1" id="KW-1071">Ligand-gated ion channel</keyword>
<evidence type="ECO:0000259" key="3">
    <source>
        <dbReference type="PROSITE" id="PS50042"/>
    </source>
</evidence>